<dbReference type="InterPro" id="IPR003780">
    <property type="entry name" value="COX15/CtaA_fam"/>
</dbReference>
<keyword evidence="14" id="KW-1185">Reference proteome</keyword>
<evidence type="ECO:0000256" key="6">
    <source>
        <dbReference type="ARBA" id="ARBA00023002"/>
    </source>
</evidence>
<evidence type="ECO:0000256" key="10">
    <source>
        <dbReference type="ARBA" id="ARBA00023157"/>
    </source>
</evidence>
<dbReference type="RefSeq" id="WP_254100872.1">
    <property type="nucleotide sequence ID" value="NZ_JANATA010000014.1"/>
</dbReference>
<evidence type="ECO:0000256" key="1">
    <source>
        <dbReference type="ARBA" id="ARBA00004141"/>
    </source>
</evidence>
<proteinExistence type="predicted"/>
<evidence type="ECO:0000256" key="11">
    <source>
        <dbReference type="ARBA" id="ARBA00023444"/>
    </source>
</evidence>
<reference evidence="13" key="1">
    <citation type="submission" date="2022-07" db="EMBL/GenBank/DDBJ databases">
        <title>Characterization of the Novel Bacterium Alteromonas immobilis LMIT006 and Alteromonas gregis LMIT007.</title>
        <authorList>
            <person name="Lin X."/>
        </authorList>
    </citation>
    <scope>NUCLEOTIDE SEQUENCE</scope>
    <source>
        <strain evidence="13">LMIT007</strain>
    </source>
</reference>
<keyword evidence="5 12" id="KW-1133">Transmembrane helix</keyword>
<feature type="transmembrane region" description="Helical" evidence="12">
    <location>
        <begin position="305"/>
        <end position="322"/>
    </location>
</feature>
<dbReference type="GO" id="GO:0016020">
    <property type="term" value="C:membrane"/>
    <property type="evidence" value="ECO:0007669"/>
    <property type="project" value="UniProtKB-SubCell"/>
</dbReference>
<keyword evidence="9 12" id="KW-0472">Membrane</keyword>
<keyword evidence="2" id="KW-1003">Cell membrane</keyword>
<dbReference type="InterPro" id="IPR050450">
    <property type="entry name" value="COX15/CtaA_HemeA_synthase"/>
</dbReference>
<dbReference type="AlphaFoldDB" id="A0AA42BMU9"/>
<sequence length="325" mass="35721">MKKLALASILLALVVIVLGAYTRLTDAGLGCPDWPGCYGLVGVPMTTETIEAANQAFPERPVEVEKAWNEMIHRYFASTLGLFILIIAGLSIFKRKATEPLKLPLFLLILVCFQGALGMWTVTLNLLPAVVMMHLLGGFTVISCLFLLYLRLTPYQLPMGNGNMRKYAKYASLGIVLLVIQIALGGWVSANYASLACTELPICQGNWTDNLAFEGAFSIPQAENYEFGAHPYYERMTMHIVHRFGAIVVSAYLIWLAFVLYTKANSNLLKKLGGTIVVVLFVQIALGVSNVVYSLPLTVATLHNAVAACLLLVMVMTTYTLYRKV</sequence>
<comment type="subcellular location">
    <subcellularLocation>
        <location evidence="1">Membrane</location>
        <topology evidence="1">Multi-pass membrane protein</topology>
    </subcellularLocation>
</comment>
<accession>A0AA42BMU9</accession>
<evidence type="ECO:0000256" key="9">
    <source>
        <dbReference type="ARBA" id="ARBA00023136"/>
    </source>
</evidence>
<feature type="transmembrane region" description="Helical" evidence="12">
    <location>
        <begin position="240"/>
        <end position="260"/>
    </location>
</feature>
<organism evidence="13 14">
    <name type="scientific">Opacimonas viscosa</name>
    <dbReference type="NCBI Taxonomy" id="2961944"/>
    <lineage>
        <taxon>Bacteria</taxon>
        <taxon>Pseudomonadati</taxon>
        <taxon>Pseudomonadota</taxon>
        <taxon>Gammaproteobacteria</taxon>
        <taxon>Alteromonadales</taxon>
        <taxon>Alteromonadaceae</taxon>
        <taxon>Opacimonas</taxon>
    </lineage>
</organism>
<feature type="transmembrane region" description="Helical" evidence="12">
    <location>
        <begin position="272"/>
        <end position="293"/>
    </location>
</feature>
<evidence type="ECO:0000256" key="7">
    <source>
        <dbReference type="ARBA" id="ARBA00023004"/>
    </source>
</evidence>
<keyword evidence="6" id="KW-0560">Oxidoreductase</keyword>
<dbReference type="GO" id="GO:0046872">
    <property type="term" value="F:metal ion binding"/>
    <property type="evidence" value="ECO:0007669"/>
    <property type="project" value="UniProtKB-KW"/>
</dbReference>
<comment type="pathway">
    <text evidence="11">Porphyrin-containing compound metabolism.</text>
</comment>
<dbReference type="EMBL" id="JANATA010000014">
    <property type="protein sequence ID" value="MCP3429007.1"/>
    <property type="molecule type" value="Genomic_DNA"/>
</dbReference>
<dbReference type="PANTHER" id="PTHR35457:SF1">
    <property type="entry name" value="HEME A SYNTHASE"/>
    <property type="match status" value="1"/>
</dbReference>
<protein>
    <submittedName>
        <fullName evidence="13">COX15/CtaA family protein</fullName>
    </submittedName>
</protein>
<gene>
    <name evidence="13" type="ORF">NLF92_08630</name>
</gene>
<feature type="transmembrane region" description="Helical" evidence="12">
    <location>
        <begin position="129"/>
        <end position="150"/>
    </location>
</feature>
<evidence type="ECO:0000313" key="14">
    <source>
        <dbReference type="Proteomes" id="UP001165413"/>
    </source>
</evidence>
<keyword evidence="8" id="KW-0350">Heme biosynthesis</keyword>
<feature type="transmembrane region" description="Helical" evidence="12">
    <location>
        <begin position="105"/>
        <end position="123"/>
    </location>
</feature>
<keyword evidence="10" id="KW-1015">Disulfide bond</keyword>
<evidence type="ECO:0000256" key="2">
    <source>
        <dbReference type="ARBA" id="ARBA00022475"/>
    </source>
</evidence>
<dbReference type="GO" id="GO:0016491">
    <property type="term" value="F:oxidoreductase activity"/>
    <property type="evidence" value="ECO:0007669"/>
    <property type="project" value="UniProtKB-KW"/>
</dbReference>
<evidence type="ECO:0000256" key="12">
    <source>
        <dbReference type="SAM" id="Phobius"/>
    </source>
</evidence>
<evidence type="ECO:0000313" key="13">
    <source>
        <dbReference type="EMBL" id="MCP3429007.1"/>
    </source>
</evidence>
<keyword evidence="3 12" id="KW-0812">Transmembrane</keyword>
<evidence type="ECO:0000256" key="3">
    <source>
        <dbReference type="ARBA" id="ARBA00022692"/>
    </source>
</evidence>
<dbReference type="Proteomes" id="UP001165413">
    <property type="component" value="Unassembled WGS sequence"/>
</dbReference>
<evidence type="ECO:0000256" key="5">
    <source>
        <dbReference type="ARBA" id="ARBA00022989"/>
    </source>
</evidence>
<feature type="transmembrane region" description="Helical" evidence="12">
    <location>
        <begin position="75"/>
        <end position="93"/>
    </location>
</feature>
<keyword evidence="7" id="KW-0408">Iron</keyword>
<feature type="transmembrane region" description="Helical" evidence="12">
    <location>
        <begin position="170"/>
        <end position="190"/>
    </location>
</feature>
<keyword evidence="4" id="KW-0479">Metal-binding</keyword>
<dbReference type="GO" id="GO:0006784">
    <property type="term" value="P:heme A biosynthetic process"/>
    <property type="evidence" value="ECO:0007669"/>
    <property type="project" value="InterPro"/>
</dbReference>
<comment type="caution">
    <text evidence="13">The sequence shown here is derived from an EMBL/GenBank/DDBJ whole genome shotgun (WGS) entry which is preliminary data.</text>
</comment>
<dbReference type="PANTHER" id="PTHR35457">
    <property type="entry name" value="HEME A SYNTHASE"/>
    <property type="match status" value="1"/>
</dbReference>
<evidence type="ECO:0000256" key="4">
    <source>
        <dbReference type="ARBA" id="ARBA00022723"/>
    </source>
</evidence>
<name>A0AA42BMU9_9ALTE</name>
<dbReference type="Pfam" id="PF02628">
    <property type="entry name" value="COX15-CtaA"/>
    <property type="match status" value="1"/>
</dbReference>
<evidence type="ECO:0000256" key="8">
    <source>
        <dbReference type="ARBA" id="ARBA00023133"/>
    </source>
</evidence>